<feature type="compositionally biased region" description="Polar residues" evidence="1">
    <location>
        <begin position="191"/>
        <end position="208"/>
    </location>
</feature>
<evidence type="ECO:0000313" key="3">
    <source>
        <dbReference type="WBParaSite" id="ACRNAN_Path_397.g1512.t1"/>
    </source>
</evidence>
<keyword evidence="2" id="KW-1185">Reference proteome</keyword>
<proteinExistence type="predicted"/>
<name>A0A914C639_9BILA</name>
<feature type="region of interest" description="Disordered" evidence="1">
    <location>
        <begin position="188"/>
        <end position="225"/>
    </location>
</feature>
<dbReference type="AlphaFoldDB" id="A0A914C639"/>
<evidence type="ECO:0000313" key="2">
    <source>
        <dbReference type="Proteomes" id="UP000887540"/>
    </source>
</evidence>
<reference evidence="3" key="1">
    <citation type="submission" date="2022-11" db="UniProtKB">
        <authorList>
            <consortium name="WormBaseParasite"/>
        </authorList>
    </citation>
    <scope>IDENTIFICATION</scope>
</reference>
<protein>
    <submittedName>
        <fullName evidence="3">Uncharacterized protein</fullName>
    </submittedName>
</protein>
<sequence>MDSQQGKNFGESSVNSAFLNLAKEHRFEIRQGEIILFNGNLCCKNNGGFNQLTTLPPEPMLTLLNDDLESENLILRVDGYGWFVCKNFGWKGCKCYFSKSQGILFVYFKCMNKGYALKLSEAEKLKCSKEAAKNIVRFKWKYGTLNISLSKTQALKWQPLLFDAFNGLIRLRRTNQLEMESIKSEVESLPNPASSTTKSLQAGTSSSAAIELSKGEPEVQNQRPKYTQTRLQRIFDHSFAKWPTVQQLMRAGFKPSTEPEVSEVMDDDSSTDPYEICSKNFQAPHTINANH</sequence>
<evidence type="ECO:0000256" key="1">
    <source>
        <dbReference type="SAM" id="MobiDB-lite"/>
    </source>
</evidence>
<dbReference type="Proteomes" id="UP000887540">
    <property type="component" value="Unplaced"/>
</dbReference>
<organism evidence="2 3">
    <name type="scientific">Acrobeloides nanus</name>
    <dbReference type="NCBI Taxonomy" id="290746"/>
    <lineage>
        <taxon>Eukaryota</taxon>
        <taxon>Metazoa</taxon>
        <taxon>Ecdysozoa</taxon>
        <taxon>Nematoda</taxon>
        <taxon>Chromadorea</taxon>
        <taxon>Rhabditida</taxon>
        <taxon>Tylenchina</taxon>
        <taxon>Cephalobomorpha</taxon>
        <taxon>Cephaloboidea</taxon>
        <taxon>Cephalobidae</taxon>
        <taxon>Acrobeloides</taxon>
    </lineage>
</organism>
<dbReference type="WBParaSite" id="ACRNAN_Path_397.g1512.t1">
    <property type="protein sequence ID" value="ACRNAN_Path_397.g1512.t1"/>
    <property type="gene ID" value="ACRNAN_Path_397.g1512"/>
</dbReference>
<accession>A0A914C639</accession>